<dbReference type="Pfam" id="PF13181">
    <property type="entry name" value="TPR_8"/>
    <property type="match status" value="1"/>
</dbReference>
<dbReference type="InParanoid" id="D8T9J2"/>
<dbReference type="OMA" id="KTTSWTH"/>
<evidence type="ECO:0000313" key="3">
    <source>
        <dbReference type="EMBL" id="EFJ06640.1"/>
    </source>
</evidence>
<feature type="region of interest" description="Disordered" evidence="2">
    <location>
        <begin position="205"/>
        <end position="249"/>
    </location>
</feature>
<dbReference type="InterPro" id="IPR019734">
    <property type="entry name" value="TPR_rpt"/>
</dbReference>
<accession>D8T9J2</accession>
<feature type="compositionally biased region" description="Low complexity" evidence="2">
    <location>
        <begin position="57"/>
        <end position="70"/>
    </location>
</feature>
<dbReference type="SUPFAM" id="SSF48452">
    <property type="entry name" value="TPR-like"/>
    <property type="match status" value="1"/>
</dbReference>
<dbReference type="InterPro" id="IPR011990">
    <property type="entry name" value="TPR-like_helical_dom_sf"/>
</dbReference>
<gene>
    <name evidence="3" type="ORF">SELMODRAFT_448707</name>
</gene>
<dbReference type="Gramene" id="EFJ06640">
    <property type="protein sequence ID" value="EFJ06640"/>
    <property type="gene ID" value="SELMODRAFT_448707"/>
</dbReference>
<dbReference type="HOGENOM" id="CLU_560669_0_0_1"/>
<dbReference type="STRING" id="88036.D8T9J2"/>
<name>D8T9J2_SELML</name>
<dbReference type="eggNOG" id="KOG1124">
    <property type="taxonomic scope" value="Eukaryota"/>
</dbReference>
<dbReference type="Proteomes" id="UP000001514">
    <property type="component" value="Unassembled WGS sequence"/>
</dbReference>
<evidence type="ECO:0000256" key="2">
    <source>
        <dbReference type="SAM" id="MobiDB-lite"/>
    </source>
</evidence>
<keyword evidence="1" id="KW-0802">TPR repeat</keyword>
<dbReference type="FunCoup" id="D8T9J2">
    <property type="interactions" value="2415"/>
</dbReference>
<evidence type="ECO:0000313" key="4">
    <source>
        <dbReference type="Proteomes" id="UP000001514"/>
    </source>
</evidence>
<keyword evidence="4" id="KW-1185">Reference proteome</keyword>
<organism evidence="4">
    <name type="scientific">Selaginella moellendorffii</name>
    <name type="common">Spikemoss</name>
    <dbReference type="NCBI Taxonomy" id="88036"/>
    <lineage>
        <taxon>Eukaryota</taxon>
        <taxon>Viridiplantae</taxon>
        <taxon>Streptophyta</taxon>
        <taxon>Embryophyta</taxon>
        <taxon>Tracheophyta</taxon>
        <taxon>Lycopodiopsida</taxon>
        <taxon>Selaginellales</taxon>
        <taxon>Selaginellaceae</taxon>
        <taxon>Selaginella</taxon>
    </lineage>
</organism>
<dbReference type="PANTHER" id="PTHR47697">
    <property type="entry name" value="OS03G0340700 PROTEIN"/>
    <property type="match status" value="1"/>
</dbReference>
<dbReference type="AlphaFoldDB" id="D8T9J2"/>
<proteinExistence type="predicted"/>
<feature type="repeat" description="TPR" evidence="1">
    <location>
        <begin position="352"/>
        <end position="385"/>
    </location>
</feature>
<feature type="compositionally biased region" description="Polar residues" evidence="2">
    <location>
        <begin position="75"/>
        <end position="85"/>
    </location>
</feature>
<dbReference type="KEGG" id="smo:SELMODRAFT_448707"/>
<dbReference type="SMART" id="SM00028">
    <property type="entry name" value="TPR"/>
    <property type="match status" value="3"/>
</dbReference>
<feature type="region of interest" description="Disordered" evidence="2">
    <location>
        <begin position="27"/>
        <end position="118"/>
    </location>
</feature>
<dbReference type="Gene3D" id="1.25.40.10">
    <property type="entry name" value="Tetratricopeptide repeat domain"/>
    <property type="match status" value="1"/>
</dbReference>
<dbReference type="PROSITE" id="PS50005">
    <property type="entry name" value="TPR"/>
    <property type="match status" value="1"/>
</dbReference>
<feature type="region of interest" description="Disordered" evidence="2">
    <location>
        <begin position="261"/>
        <end position="284"/>
    </location>
</feature>
<evidence type="ECO:0000256" key="1">
    <source>
        <dbReference type="PROSITE-ProRule" id="PRU00339"/>
    </source>
</evidence>
<dbReference type="EMBL" id="GL377696">
    <property type="protein sequence ID" value="EFJ06640.1"/>
    <property type="molecule type" value="Genomic_DNA"/>
</dbReference>
<sequence>MKSSGSGSGSGGNARRAAAAAPLSNYEFDFGNLGRGSGNTTLSGLKQQAPSQPQPQQPQQQQAKKAQPQPWTHKPVSSLTGTSSMVGDITGRSWVPLESSATAKSRPASSGVVGGVGNSKADLFSDLLKTPMTAMKSGSGSTAAPMAASLNRGAPMKDGGRSADAGGFVGMSAPPPPPSAGGGFVGMSAPPPQAAAMDKLFEPASSGRAQDPLDDLWRKIPPPQPQAPPQAQASVSKSNGIHGLNEDDWDTGFQAADAAHPAPATTELDGLPPPPAGVTGSLAKDKGDEFQKQGQFADAIKWLTWAVVLLDKSPDKLTGVLATRAACYKEVGEYKKAVGDCSKVLEMAGPTAEVLLQRAFLYESMEKYKLCVQDLREALQRDPSNRMARNTLARLARMADE</sequence>
<protein>
    <submittedName>
        <fullName evidence="3">Uncharacterized protein</fullName>
    </submittedName>
</protein>
<dbReference type="OrthoDB" id="1872379at2759"/>
<reference evidence="3 4" key="1">
    <citation type="journal article" date="2011" name="Science">
        <title>The Selaginella genome identifies genetic changes associated with the evolution of vascular plants.</title>
        <authorList>
            <person name="Banks J.A."/>
            <person name="Nishiyama T."/>
            <person name="Hasebe M."/>
            <person name="Bowman J.L."/>
            <person name="Gribskov M."/>
            <person name="dePamphilis C."/>
            <person name="Albert V.A."/>
            <person name="Aono N."/>
            <person name="Aoyama T."/>
            <person name="Ambrose B.A."/>
            <person name="Ashton N.W."/>
            <person name="Axtell M.J."/>
            <person name="Barker E."/>
            <person name="Barker M.S."/>
            <person name="Bennetzen J.L."/>
            <person name="Bonawitz N.D."/>
            <person name="Chapple C."/>
            <person name="Cheng C."/>
            <person name="Correa L.G."/>
            <person name="Dacre M."/>
            <person name="DeBarry J."/>
            <person name="Dreyer I."/>
            <person name="Elias M."/>
            <person name="Engstrom E.M."/>
            <person name="Estelle M."/>
            <person name="Feng L."/>
            <person name="Finet C."/>
            <person name="Floyd S.K."/>
            <person name="Frommer W.B."/>
            <person name="Fujita T."/>
            <person name="Gramzow L."/>
            <person name="Gutensohn M."/>
            <person name="Harholt J."/>
            <person name="Hattori M."/>
            <person name="Heyl A."/>
            <person name="Hirai T."/>
            <person name="Hiwatashi Y."/>
            <person name="Ishikawa M."/>
            <person name="Iwata M."/>
            <person name="Karol K.G."/>
            <person name="Koehler B."/>
            <person name="Kolukisaoglu U."/>
            <person name="Kubo M."/>
            <person name="Kurata T."/>
            <person name="Lalonde S."/>
            <person name="Li K."/>
            <person name="Li Y."/>
            <person name="Litt A."/>
            <person name="Lyons E."/>
            <person name="Manning G."/>
            <person name="Maruyama T."/>
            <person name="Michael T.P."/>
            <person name="Mikami K."/>
            <person name="Miyazaki S."/>
            <person name="Morinaga S."/>
            <person name="Murata T."/>
            <person name="Mueller-Roeber B."/>
            <person name="Nelson D.R."/>
            <person name="Obara M."/>
            <person name="Oguri Y."/>
            <person name="Olmstead R.G."/>
            <person name="Onodera N."/>
            <person name="Petersen B.L."/>
            <person name="Pils B."/>
            <person name="Prigge M."/>
            <person name="Rensing S.A."/>
            <person name="Riano-Pachon D.M."/>
            <person name="Roberts A.W."/>
            <person name="Sato Y."/>
            <person name="Scheller H.V."/>
            <person name="Schulz B."/>
            <person name="Schulz C."/>
            <person name="Shakirov E.V."/>
            <person name="Shibagaki N."/>
            <person name="Shinohara N."/>
            <person name="Shippen D.E."/>
            <person name="Soerensen I."/>
            <person name="Sotooka R."/>
            <person name="Sugimoto N."/>
            <person name="Sugita M."/>
            <person name="Sumikawa N."/>
            <person name="Tanurdzic M."/>
            <person name="Theissen G."/>
            <person name="Ulvskov P."/>
            <person name="Wakazuki S."/>
            <person name="Weng J.K."/>
            <person name="Willats W.W."/>
            <person name="Wipf D."/>
            <person name="Wolf P.G."/>
            <person name="Yang L."/>
            <person name="Zimmer A.D."/>
            <person name="Zhu Q."/>
            <person name="Mitros T."/>
            <person name="Hellsten U."/>
            <person name="Loque D."/>
            <person name="Otillar R."/>
            <person name="Salamov A."/>
            <person name="Schmutz J."/>
            <person name="Shapiro H."/>
            <person name="Lindquist E."/>
            <person name="Lucas S."/>
            <person name="Rokhsar D."/>
            <person name="Grigoriev I.V."/>
        </authorList>
    </citation>
    <scope>NUCLEOTIDE SEQUENCE [LARGE SCALE GENOMIC DNA]</scope>
</reference>
<dbReference type="PANTHER" id="PTHR47697:SF1">
    <property type="entry name" value="OS03G0340700 PROTEIN"/>
    <property type="match status" value="1"/>
</dbReference>
<feature type="region of interest" description="Disordered" evidence="2">
    <location>
        <begin position="135"/>
        <end position="193"/>
    </location>
</feature>